<organism evidence="8 9">
    <name type="scientific">Ascochyta lentis</name>
    <dbReference type="NCBI Taxonomy" id="205686"/>
    <lineage>
        <taxon>Eukaryota</taxon>
        <taxon>Fungi</taxon>
        <taxon>Dikarya</taxon>
        <taxon>Ascomycota</taxon>
        <taxon>Pezizomycotina</taxon>
        <taxon>Dothideomycetes</taxon>
        <taxon>Pleosporomycetidae</taxon>
        <taxon>Pleosporales</taxon>
        <taxon>Pleosporineae</taxon>
        <taxon>Didymellaceae</taxon>
        <taxon>Ascochyta</taxon>
    </lineage>
</organism>
<gene>
    <name evidence="8" type="ORF">EKO04_010700</name>
</gene>
<keyword evidence="3" id="KW-0804">Transcription</keyword>
<dbReference type="PANTHER" id="PTHR13230:SF5">
    <property type="entry name" value="GENERAL TRANSCRIPTION FACTOR 3C POLYPEPTIDE 5"/>
    <property type="match status" value="1"/>
</dbReference>
<dbReference type="GO" id="GO:0001002">
    <property type="term" value="F:RNA polymerase III type 1 promoter sequence-specific DNA binding"/>
    <property type="evidence" value="ECO:0007669"/>
    <property type="project" value="TreeGrafter"/>
</dbReference>
<dbReference type="PANTHER" id="PTHR13230">
    <property type="entry name" value="GENERAL TRANSCRIPTION FACTOR IIIC, POLYPEPTIDE 5"/>
    <property type="match status" value="1"/>
</dbReference>
<dbReference type="GO" id="GO:0005634">
    <property type="term" value="C:nucleus"/>
    <property type="evidence" value="ECO:0007669"/>
    <property type="project" value="UniProtKB-SubCell"/>
</dbReference>
<evidence type="ECO:0000256" key="4">
    <source>
        <dbReference type="ARBA" id="ARBA00023242"/>
    </source>
</evidence>
<evidence type="ECO:0000313" key="8">
    <source>
        <dbReference type="EMBL" id="KAF9691102.1"/>
    </source>
</evidence>
<comment type="caution">
    <text evidence="8">The sequence shown here is derived from an EMBL/GenBank/DDBJ whole genome shotgun (WGS) entry which is preliminary data.</text>
</comment>
<evidence type="ECO:0000256" key="1">
    <source>
        <dbReference type="ARBA" id="ARBA00004123"/>
    </source>
</evidence>
<proteinExistence type="predicted"/>
<feature type="domain" description="Transcription factor IIIC subunit 5 HTH" evidence="6">
    <location>
        <begin position="276"/>
        <end position="419"/>
    </location>
</feature>
<dbReference type="Pfam" id="PF17682">
    <property type="entry name" value="Tau95_N"/>
    <property type="match status" value="1"/>
</dbReference>
<dbReference type="GO" id="GO:0001003">
    <property type="term" value="F:RNA polymerase III type 2 promoter sequence-specific DNA binding"/>
    <property type="evidence" value="ECO:0007669"/>
    <property type="project" value="TreeGrafter"/>
</dbReference>
<dbReference type="Pfam" id="PF09734">
    <property type="entry name" value="Tau95"/>
    <property type="match status" value="1"/>
</dbReference>
<evidence type="ECO:0000259" key="7">
    <source>
        <dbReference type="Pfam" id="PF17682"/>
    </source>
</evidence>
<evidence type="ECO:0000256" key="2">
    <source>
        <dbReference type="ARBA" id="ARBA00023125"/>
    </source>
</evidence>
<dbReference type="EMBL" id="RZGK01000021">
    <property type="protein sequence ID" value="KAF9691102.1"/>
    <property type="molecule type" value="Genomic_DNA"/>
</dbReference>
<feature type="domain" description="Transcription factor IIIC subunit Tfc1/Sfc1 triple barrel" evidence="7">
    <location>
        <begin position="78"/>
        <end position="234"/>
    </location>
</feature>
<feature type="region of interest" description="Disordered" evidence="5">
    <location>
        <begin position="1"/>
        <end position="35"/>
    </location>
</feature>
<dbReference type="GO" id="GO:0000127">
    <property type="term" value="C:transcription factor TFIIIC complex"/>
    <property type="evidence" value="ECO:0007669"/>
    <property type="project" value="InterPro"/>
</dbReference>
<accession>A0A8H7MFC1</accession>
<evidence type="ECO:0000256" key="5">
    <source>
        <dbReference type="SAM" id="MobiDB-lite"/>
    </source>
</evidence>
<feature type="compositionally biased region" description="Acidic residues" evidence="5">
    <location>
        <begin position="602"/>
        <end position="614"/>
    </location>
</feature>
<comment type="subcellular location">
    <subcellularLocation>
        <location evidence="1">Nucleus</location>
    </subcellularLocation>
</comment>
<dbReference type="InterPro" id="IPR019136">
    <property type="entry name" value="TF_IIIC_su-5_HTH"/>
</dbReference>
<evidence type="ECO:0000256" key="3">
    <source>
        <dbReference type="ARBA" id="ARBA00023163"/>
    </source>
</evidence>
<keyword evidence="9" id="KW-1185">Reference proteome</keyword>
<dbReference type="InterPro" id="IPR041499">
    <property type="entry name" value="Tfc1/Sfc1_N"/>
</dbReference>
<sequence>MIGLTPFEPITQSTSGPCASAKEAARPLRTGPHSHPRIVAIEPSYQNMNSNQHDVGNEGSSSPALAPWLPIPSRAVSAIEHPCIIKNLDKAITSLGGSVKLSKGLRSKLETTTATDVEGDDELQKLISVSLRPGDPFAKRLLSTPVTTNNLLLKLTVPKRTGRKRKRGTTGPFLTEPEAQGNTNGTGADLVKSTYVEASDIYRSLQDNASRYEVAFAGVVDETHRFRAMPDLQYAASHNEVMIGLREHVLPARYADLKKYNINTAAGADLTKSVGPSAEFLQMPIAFNYKFQQNAYVKYTDQGEVNVQKRFQYNSYIILKPTDDTVPTQPKPTLQPESSLTPYLQTLVAQIRGLLKERPIITRHMLYNKLGWDKRTRLRQAAVYCGYFFESGPWREALVSWGVDPRKDPQYRRYQTVSFMSYKKRGTARHHDAFDKHVQELGRMTTEQLEHQHTFDGVHASNTGNTFQFCDITDPLIARILATEKIRTSCAPTFQGWYHVGTWAKVTVILKDKMNTIIGGETPDDSLYQRVCQWPELWDDKEVYATYRDEINDREVHEAKRREHEVMHSVRIAARNPRYAFEKMEKPNGVDTGMTGATGAEPAEDVEIPEDLTEYPDNPETAEATSNDVAQNGDSSDSEDDDGEDEDEDEDEEDEDDAQDQEQAEDEDGVWEDDHDDSVVKSARAVPKGPTPFGGLYNV</sequence>
<reference evidence="8" key="2">
    <citation type="submission" date="2020-09" db="EMBL/GenBank/DDBJ databases">
        <title>Reference genome assembly for Australian Ascochyta lentis isolate Al4.</title>
        <authorList>
            <person name="Lee R.C."/>
            <person name="Farfan-Caceres L.M."/>
            <person name="Debler J.W."/>
            <person name="Williams A.H."/>
            <person name="Henares B.M."/>
        </authorList>
    </citation>
    <scope>NUCLEOTIDE SEQUENCE</scope>
    <source>
        <strain evidence="8">Al4</strain>
    </source>
</reference>
<protein>
    <submittedName>
        <fullName evidence="8">Uncharacterized protein</fullName>
    </submittedName>
</protein>
<dbReference type="GO" id="GO:0006384">
    <property type="term" value="P:transcription initiation at RNA polymerase III promoter"/>
    <property type="evidence" value="ECO:0007669"/>
    <property type="project" value="InterPro"/>
</dbReference>
<keyword evidence="4" id="KW-0539">Nucleus</keyword>
<dbReference type="Proteomes" id="UP000651452">
    <property type="component" value="Unassembled WGS sequence"/>
</dbReference>
<dbReference type="OrthoDB" id="5598268at2759"/>
<dbReference type="Gene3D" id="3.30.200.160">
    <property type="entry name" value="TFIIIC, subcomplex tauA, subunit Sfc1, barrel domain"/>
    <property type="match status" value="1"/>
</dbReference>
<feature type="compositionally biased region" description="Acidic residues" evidence="5">
    <location>
        <begin position="636"/>
        <end position="676"/>
    </location>
</feature>
<feature type="compositionally biased region" description="Polar residues" evidence="5">
    <location>
        <begin position="623"/>
        <end position="632"/>
    </location>
</feature>
<reference evidence="8" key="1">
    <citation type="submission" date="2018-12" db="EMBL/GenBank/DDBJ databases">
        <authorList>
            <person name="Syme R.A."/>
            <person name="Farfan-Caceres L."/>
            <person name="Lichtenzveig J."/>
        </authorList>
    </citation>
    <scope>NUCLEOTIDE SEQUENCE</scope>
    <source>
        <strain evidence="8">Al4</strain>
    </source>
</reference>
<feature type="region of interest" description="Disordered" evidence="5">
    <location>
        <begin position="582"/>
        <end position="699"/>
    </location>
</feature>
<dbReference type="AlphaFoldDB" id="A0A8H7MFC1"/>
<name>A0A8H7MFC1_9PLEO</name>
<evidence type="ECO:0000313" key="9">
    <source>
        <dbReference type="Proteomes" id="UP000651452"/>
    </source>
</evidence>
<feature type="region of interest" description="Disordered" evidence="5">
    <location>
        <begin position="161"/>
        <end position="186"/>
    </location>
</feature>
<keyword evidence="2" id="KW-0238">DNA-binding</keyword>
<dbReference type="InterPro" id="IPR040454">
    <property type="entry name" value="TF_IIIC_Tfc1/Sfc1"/>
</dbReference>
<evidence type="ECO:0000259" key="6">
    <source>
        <dbReference type="Pfam" id="PF09734"/>
    </source>
</evidence>
<dbReference type="InterPro" id="IPR042536">
    <property type="entry name" value="TFIIIC_tauA_Sfc1"/>
</dbReference>